<dbReference type="EMBL" id="CP066786">
    <property type="protein sequence ID" value="QQM32127.1"/>
    <property type="molecule type" value="Genomic_DNA"/>
</dbReference>
<comment type="subcellular location">
    <subcellularLocation>
        <location evidence="2">Cell envelope</location>
    </subcellularLocation>
</comment>
<keyword evidence="5" id="KW-0479">Metal-binding</keyword>
<dbReference type="Pfam" id="PF14537">
    <property type="entry name" value="Cytochrom_c3_2"/>
    <property type="match status" value="1"/>
</dbReference>
<keyword evidence="4" id="KW-0349">Heme</keyword>
<evidence type="ECO:0000313" key="11">
    <source>
        <dbReference type="Proteomes" id="UP000596083"/>
    </source>
</evidence>
<dbReference type="AlphaFoldDB" id="A0A7T7HN85"/>
<protein>
    <submittedName>
        <fullName evidence="10">Cytochrome c3 family protein</fullName>
    </submittedName>
</protein>
<evidence type="ECO:0000256" key="2">
    <source>
        <dbReference type="ARBA" id="ARBA00004196"/>
    </source>
</evidence>
<dbReference type="GO" id="GO:0046872">
    <property type="term" value="F:metal ion binding"/>
    <property type="evidence" value="ECO:0007669"/>
    <property type="project" value="UniProtKB-KW"/>
</dbReference>
<organism evidence="10 11">
    <name type="scientific">Martelella lutilitoris</name>
    <dbReference type="NCBI Taxonomy" id="2583532"/>
    <lineage>
        <taxon>Bacteria</taxon>
        <taxon>Pseudomonadati</taxon>
        <taxon>Pseudomonadota</taxon>
        <taxon>Alphaproteobacteria</taxon>
        <taxon>Hyphomicrobiales</taxon>
        <taxon>Aurantimonadaceae</taxon>
        <taxon>Martelella</taxon>
    </lineage>
</organism>
<gene>
    <name evidence="10" type="ORF">JET14_08270</name>
</gene>
<feature type="signal peptide" evidence="8">
    <location>
        <begin position="1"/>
        <end position="23"/>
    </location>
</feature>
<sequence>MKQASIGQVVALVLWAAAIWASAAAPPASGAQDIACSTLETAVSQDPALENMSSAERSICQLQALNAAFGEDRRHALLFQSSGYLRDVGGAAGIKTSATVADAVTPSACGACHVDGAVLPDAHPPVEGMTMNGCRDCHVPGTPLALEGRLHLDHTHYLSGLECATCHGNAQAPEEPETGVCLDCHGPLEALGARSADASPTNPHSSPHGAPFAECSLCHLQHAPQENYCASCHNFKFTFP</sequence>
<feature type="chain" id="PRO_5032558902" evidence="8">
    <location>
        <begin position="24"/>
        <end position="240"/>
    </location>
</feature>
<dbReference type="InterPro" id="IPR012286">
    <property type="entry name" value="Tetrahaem_cytochrome"/>
</dbReference>
<evidence type="ECO:0000256" key="8">
    <source>
        <dbReference type="SAM" id="SignalP"/>
    </source>
</evidence>
<dbReference type="KEGG" id="mlut:JET14_08270"/>
<dbReference type="Proteomes" id="UP000596083">
    <property type="component" value="Chromosome"/>
</dbReference>
<evidence type="ECO:0000256" key="1">
    <source>
        <dbReference type="ARBA" id="ARBA00001926"/>
    </source>
</evidence>
<keyword evidence="6" id="KW-0249">Electron transport</keyword>
<evidence type="ECO:0000256" key="7">
    <source>
        <dbReference type="ARBA" id="ARBA00023004"/>
    </source>
</evidence>
<name>A0A7T7HN85_9HYPH</name>
<keyword evidence="8" id="KW-0732">Signal</keyword>
<feature type="domain" description="Tetrahaem cytochrome" evidence="9">
    <location>
        <begin position="156"/>
        <end position="234"/>
    </location>
</feature>
<dbReference type="RefSeq" id="WP_200337591.1">
    <property type="nucleotide sequence ID" value="NZ_CP066786.1"/>
</dbReference>
<dbReference type="InterPro" id="IPR036280">
    <property type="entry name" value="Multihaem_cyt_sf"/>
</dbReference>
<evidence type="ECO:0000256" key="6">
    <source>
        <dbReference type="ARBA" id="ARBA00022982"/>
    </source>
</evidence>
<keyword evidence="7" id="KW-0408">Iron</keyword>
<evidence type="ECO:0000256" key="3">
    <source>
        <dbReference type="ARBA" id="ARBA00022448"/>
    </source>
</evidence>
<reference evidence="10 11" key="1">
    <citation type="submission" date="2020-12" db="EMBL/GenBank/DDBJ databases">
        <authorList>
            <person name="Zheng R.K."/>
            <person name="Sun C.M."/>
        </authorList>
    </citation>
    <scope>NUCLEOTIDE SEQUENCE [LARGE SCALE GENOMIC DNA]</scope>
    <source>
        <strain evidence="10 11">ZRK001</strain>
    </source>
</reference>
<accession>A0A7T7HN85</accession>
<dbReference type="SUPFAM" id="SSF48695">
    <property type="entry name" value="Multiheme cytochromes"/>
    <property type="match status" value="1"/>
</dbReference>
<keyword evidence="3" id="KW-0813">Transport</keyword>
<dbReference type="GO" id="GO:0030313">
    <property type="term" value="C:cell envelope"/>
    <property type="evidence" value="ECO:0007669"/>
    <property type="project" value="UniProtKB-SubCell"/>
</dbReference>
<evidence type="ECO:0000259" key="9">
    <source>
        <dbReference type="Pfam" id="PF14537"/>
    </source>
</evidence>
<evidence type="ECO:0000313" key="10">
    <source>
        <dbReference type="EMBL" id="QQM32127.1"/>
    </source>
</evidence>
<comment type="cofactor">
    <cofactor evidence="1">
        <name>heme c</name>
        <dbReference type="ChEBI" id="CHEBI:61717"/>
    </cofactor>
</comment>
<evidence type="ECO:0000256" key="4">
    <source>
        <dbReference type="ARBA" id="ARBA00022617"/>
    </source>
</evidence>
<dbReference type="Gene3D" id="1.10.1130.10">
    <property type="entry name" value="Flavocytochrome C3, Chain A"/>
    <property type="match status" value="1"/>
</dbReference>
<evidence type="ECO:0000256" key="5">
    <source>
        <dbReference type="ARBA" id="ARBA00022723"/>
    </source>
</evidence>
<proteinExistence type="predicted"/>